<comment type="caution">
    <text evidence="2">The sequence shown here is derived from an EMBL/GenBank/DDBJ whole genome shotgun (WGS) entry which is preliminary data.</text>
</comment>
<dbReference type="EMBL" id="BOPO01000045">
    <property type="protein sequence ID" value="GIL27450.1"/>
    <property type="molecule type" value="Genomic_DNA"/>
</dbReference>
<dbReference type="Proteomes" id="UP000614996">
    <property type="component" value="Unassembled WGS sequence"/>
</dbReference>
<keyword evidence="3" id="KW-1185">Reference proteome</keyword>
<dbReference type="AlphaFoldDB" id="A0A8J4AB25"/>
<gene>
    <name evidence="2" type="ORF">NUM_27040</name>
</gene>
<accession>A0A8J4AB25</accession>
<name>A0A8J4AB25_9ACTN</name>
<protein>
    <submittedName>
        <fullName evidence="2">Uncharacterized protein</fullName>
    </submittedName>
</protein>
<feature type="region of interest" description="Disordered" evidence="1">
    <location>
        <begin position="1"/>
        <end position="61"/>
    </location>
</feature>
<reference evidence="3" key="1">
    <citation type="journal article" date="2021" name="Int. J. Syst. Evol. Microbiol.">
        <title>Actinocatenispora comari sp. nov., an endophytic actinomycete isolated from aerial parts of Comarum salesowianum.</title>
        <authorList>
            <person name="Oyunbileg N."/>
            <person name="Iizaka Y."/>
            <person name="Hamada M."/>
            <person name="Davaapurev B.O."/>
            <person name="Fukumoto A."/>
            <person name="Tsetseg B."/>
            <person name="Kato F."/>
            <person name="Tamura T."/>
            <person name="Batkhuu J."/>
            <person name="Anzai Y."/>
        </authorList>
    </citation>
    <scope>NUCLEOTIDE SEQUENCE [LARGE SCALE GENOMIC DNA]</scope>
    <source>
        <strain evidence="3">NUM-2625</strain>
    </source>
</reference>
<feature type="compositionally biased region" description="Basic residues" evidence="1">
    <location>
        <begin position="34"/>
        <end position="43"/>
    </location>
</feature>
<evidence type="ECO:0000256" key="1">
    <source>
        <dbReference type="SAM" id="MobiDB-lite"/>
    </source>
</evidence>
<evidence type="ECO:0000313" key="3">
    <source>
        <dbReference type="Proteomes" id="UP000614996"/>
    </source>
</evidence>
<organism evidence="2 3">
    <name type="scientific">Actinocatenispora comari</name>
    <dbReference type="NCBI Taxonomy" id="2807577"/>
    <lineage>
        <taxon>Bacteria</taxon>
        <taxon>Bacillati</taxon>
        <taxon>Actinomycetota</taxon>
        <taxon>Actinomycetes</taxon>
        <taxon>Micromonosporales</taxon>
        <taxon>Micromonosporaceae</taxon>
        <taxon>Actinocatenispora</taxon>
    </lineage>
</organism>
<evidence type="ECO:0000313" key="2">
    <source>
        <dbReference type="EMBL" id="GIL27450.1"/>
    </source>
</evidence>
<sequence length="61" mass="6713">MRATDAATKQTGRTVVRVLPGTRERTVARPPRGAGRRRTRRLAPRPSGSMHPIKTPQRIGA</sequence>
<proteinExistence type="predicted"/>